<proteinExistence type="inferred from homology"/>
<dbReference type="InterPro" id="IPR007624">
    <property type="entry name" value="RNA_pol_sigma70_r3"/>
</dbReference>
<evidence type="ECO:0000256" key="3">
    <source>
        <dbReference type="ARBA" id="ARBA00023082"/>
    </source>
</evidence>
<evidence type="ECO:0000259" key="8">
    <source>
        <dbReference type="Pfam" id="PF04542"/>
    </source>
</evidence>
<keyword evidence="2" id="KW-0805">Transcription regulation</keyword>
<dbReference type="Proteomes" id="UP000095751">
    <property type="component" value="Unassembled WGS sequence"/>
</dbReference>
<dbReference type="Pfam" id="PF04539">
    <property type="entry name" value="Sigma70_r3"/>
    <property type="match status" value="1"/>
</dbReference>
<evidence type="ECO:0008006" key="12">
    <source>
        <dbReference type="Google" id="ProtNLM"/>
    </source>
</evidence>
<dbReference type="SUPFAM" id="SSF88946">
    <property type="entry name" value="Sigma2 domain of RNA polymerase sigma factors"/>
    <property type="match status" value="1"/>
</dbReference>
<dbReference type="PANTHER" id="PTHR30603">
    <property type="entry name" value="RNA POLYMERASE SIGMA FACTOR RPO"/>
    <property type="match status" value="1"/>
</dbReference>
<reference evidence="10 11" key="1">
    <citation type="submission" date="2016-09" db="EMBL/GenBank/DDBJ databases">
        <title>Extensive genetic diversity and differential bi-allelic expression allows diatom success in the polar Southern Ocean.</title>
        <authorList>
            <consortium name="DOE Joint Genome Institute"/>
            <person name="Mock T."/>
            <person name="Otillar R.P."/>
            <person name="Strauss J."/>
            <person name="Dupont C."/>
            <person name="Frickenhaus S."/>
            <person name="Maumus F."/>
            <person name="Mcmullan M."/>
            <person name="Sanges R."/>
            <person name="Schmutz J."/>
            <person name="Toseland A."/>
            <person name="Valas R."/>
            <person name="Veluchamy A."/>
            <person name="Ward B.J."/>
            <person name="Allen A."/>
            <person name="Barry K."/>
            <person name="Falciatore A."/>
            <person name="Ferrante M."/>
            <person name="Fortunato A.E."/>
            <person name="Gloeckner G."/>
            <person name="Gruber A."/>
            <person name="Hipkin R."/>
            <person name="Janech M."/>
            <person name="Kroth P."/>
            <person name="Leese F."/>
            <person name="Lindquist E."/>
            <person name="Lyon B.R."/>
            <person name="Martin J."/>
            <person name="Mayer C."/>
            <person name="Parker M."/>
            <person name="Quesneville H."/>
            <person name="Raymond J."/>
            <person name="Uhlig C."/>
            <person name="Valentin K.U."/>
            <person name="Worden A.Z."/>
            <person name="Armbrust E.V."/>
            <person name="Bowler C."/>
            <person name="Green B."/>
            <person name="Moulton V."/>
            <person name="Van Oosterhout C."/>
            <person name="Grigoriev I."/>
        </authorList>
    </citation>
    <scope>NUCLEOTIDE SEQUENCE [LARGE SCALE GENOMIC DNA]</scope>
    <source>
        <strain evidence="10 11">CCMP1102</strain>
    </source>
</reference>
<dbReference type="PANTHER" id="PTHR30603:SF47">
    <property type="entry name" value="RNA POLYMERASE SIGMA FACTOR SIGD, CHLOROPLASTIC"/>
    <property type="match status" value="1"/>
</dbReference>
<evidence type="ECO:0000313" key="11">
    <source>
        <dbReference type="Proteomes" id="UP000095751"/>
    </source>
</evidence>
<dbReference type="InterPro" id="IPR036388">
    <property type="entry name" value="WH-like_DNA-bd_sf"/>
</dbReference>
<evidence type="ECO:0000259" key="7">
    <source>
        <dbReference type="Pfam" id="PF04539"/>
    </source>
</evidence>
<keyword evidence="4" id="KW-0238">DNA-binding</keyword>
<evidence type="ECO:0000313" key="10">
    <source>
        <dbReference type="EMBL" id="OEU16915.1"/>
    </source>
</evidence>
<sequence length="396" mass="45012">MILCEQVHEGYAISELRLPTIEEWANACGYTDSNENDDNKNLIMNMDLIEKQIRPVGSESMFKKIDPNMFVGNGLAHTVGVGRGRGRAKKPPLQRITKDVYELDRKTGRKVGGSKATPMNRGSVNDFVTMMLDGREAKQLMVQSNMRLVISIAKKYSKVGVGLQDLVQEGSLGLSRAAEKFDPTKGFKFSTYASWWIQQAVFRSIAYHSRTIRLPVHIHNMMNRVRKVKTNLQQGLGRAPTDDEMADALDMPPSKFKRMIRLTRRSISLEQPKYKQNPKDHGHEGDDSIGDMLSTGTDFGNNLDEENVSPEESVDRSLFHADLREMLENLNESERRVIGLRYGLEDGLTRTVTATAAKMNKTPAWVRSQESKGLRRLRRPWYEKKLMEHQQSLLQS</sequence>
<dbReference type="InterPro" id="IPR000943">
    <property type="entry name" value="RNA_pol_sigma70"/>
</dbReference>
<dbReference type="InterPro" id="IPR007627">
    <property type="entry name" value="RNA_pol_sigma70_r2"/>
</dbReference>
<dbReference type="OrthoDB" id="198381at2759"/>
<dbReference type="GO" id="GO:0003677">
    <property type="term" value="F:DNA binding"/>
    <property type="evidence" value="ECO:0007669"/>
    <property type="project" value="UniProtKB-KW"/>
</dbReference>
<accession>A0A1E7FFU1</accession>
<dbReference type="InParanoid" id="A0A1E7FFU1"/>
<evidence type="ECO:0000256" key="1">
    <source>
        <dbReference type="ARBA" id="ARBA00007788"/>
    </source>
</evidence>
<protein>
    <recommendedName>
        <fullName evidence="12">Sigma2 domain of RNA polymerase sigma factor</fullName>
    </recommendedName>
</protein>
<dbReference type="InterPro" id="IPR007630">
    <property type="entry name" value="RNA_pol_sigma70_r4"/>
</dbReference>
<dbReference type="Gene3D" id="1.10.601.10">
    <property type="entry name" value="RNA Polymerase Primary Sigma Factor"/>
    <property type="match status" value="1"/>
</dbReference>
<dbReference type="InterPro" id="IPR013325">
    <property type="entry name" value="RNA_pol_sigma_r2"/>
</dbReference>
<dbReference type="Pfam" id="PF04542">
    <property type="entry name" value="Sigma70_r2"/>
    <property type="match status" value="1"/>
</dbReference>
<comment type="similarity">
    <text evidence="1">Belongs to the sigma-70 factor family.</text>
</comment>
<feature type="compositionally biased region" description="Basic and acidic residues" evidence="6">
    <location>
        <begin position="277"/>
        <end position="286"/>
    </location>
</feature>
<dbReference type="GO" id="GO:0016987">
    <property type="term" value="F:sigma factor activity"/>
    <property type="evidence" value="ECO:0007669"/>
    <property type="project" value="UniProtKB-KW"/>
</dbReference>
<name>A0A1E7FFU1_9STRA</name>
<gene>
    <name evidence="10" type="ORF">FRACYDRAFT_269147</name>
</gene>
<dbReference type="CDD" id="cd06171">
    <property type="entry name" value="Sigma70_r4"/>
    <property type="match status" value="1"/>
</dbReference>
<evidence type="ECO:0000256" key="5">
    <source>
        <dbReference type="ARBA" id="ARBA00023163"/>
    </source>
</evidence>
<organism evidence="10 11">
    <name type="scientific">Fragilariopsis cylindrus CCMP1102</name>
    <dbReference type="NCBI Taxonomy" id="635003"/>
    <lineage>
        <taxon>Eukaryota</taxon>
        <taxon>Sar</taxon>
        <taxon>Stramenopiles</taxon>
        <taxon>Ochrophyta</taxon>
        <taxon>Bacillariophyta</taxon>
        <taxon>Bacillariophyceae</taxon>
        <taxon>Bacillariophycidae</taxon>
        <taxon>Bacillariales</taxon>
        <taxon>Bacillariaceae</taxon>
        <taxon>Fragilariopsis</taxon>
    </lineage>
</organism>
<dbReference type="KEGG" id="fcy:FRACYDRAFT_269147"/>
<feature type="region of interest" description="Disordered" evidence="6">
    <location>
        <begin position="268"/>
        <end position="288"/>
    </location>
</feature>
<evidence type="ECO:0000259" key="9">
    <source>
        <dbReference type="Pfam" id="PF04545"/>
    </source>
</evidence>
<dbReference type="PRINTS" id="PR00046">
    <property type="entry name" value="SIGMA70FCT"/>
</dbReference>
<dbReference type="Gene3D" id="1.10.10.10">
    <property type="entry name" value="Winged helix-like DNA-binding domain superfamily/Winged helix DNA-binding domain"/>
    <property type="match status" value="2"/>
</dbReference>
<dbReference type="InterPro" id="IPR014284">
    <property type="entry name" value="RNA_pol_sigma-70_dom"/>
</dbReference>
<feature type="domain" description="RNA polymerase sigma-70 region 3" evidence="7">
    <location>
        <begin position="223"/>
        <end position="291"/>
    </location>
</feature>
<dbReference type="InterPro" id="IPR013324">
    <property type="entry name" value="RNA_pol_sigma_r3/r4-like"/>
</dbReference>
<feature type="domain" description="RNA polymerase sigma-70 region 4" evidence="9">
    <location>
        <begin position="327"/>
        <end position="378"/>
    </location>
</feature>
<dbReference type="Pfam" id="PF04545">
    <property type="entry name" value="Sigma70_r4"/>
    <property type="match status" value="1"/>
</dbReference>
<evidence type="ECO:0000256" key="6">
    <source>
        <dbReference type="SAM" id="MobiDB-lite"/>
    </source>
</evidence>
<keyword evidence="5" id="KW-0804">Transcription</keyword>
<feature type="domain" description="RNA polymerase sigma-70 region 2" evidence="8">
    <location>
        <begin position="141"/>
        <end position="210"/>
    </location>
</feature>
<dbReference type="NCBIfam" id="TIGR02937">
    <property type="entry name" value="sigma70-ECF"/>
    <property type="match status" value="1"/>
</dbReference>
<dbReference type="SUPFAM" id="SSF88659">
    <property type="entry name" value="Sigma3 and sigma4 domains of RNA polymerase sigma factors"/>
    <property type="match status" value="2"/>
</dbReference>
<keyword evidence="11" id="KW-1185">Reference proteome</keyword>
<dbReference type="EMBL" id="KV784358">
    <property type="protein sequence ID" value="OEU16915.1"/>
    <property type="molecule type" value="Genomic_DNA"/>
</dbReference>
<evidence type="ECO:0000256" key="4">
    <source>
        <dbReference type="ARBA" id="ARBA00023125"/>
    </source>
</evidence>
<keyword evidence="3" id="KW-0731">Sigma factor</keyword>
<evidence type="ECO:0000256" key="2">
    <source>
        <dbReference type="ARBA" id="ARBA00023015"/>
    </source>
</evidence>
<dbReference type="AlphaFoldDB" id="A0A1E7FFU1"/>
<dbReference type="GO" id="GO:0006352">
    <property type="term" value="P:DNA-templated transcription initiation"/>
    <property type="evidence" value="ECO:0007669"/>
    <property type="project" value="InterPro"/>
</dbReference>
<dbReference type="InterPro" id="IPR050239">
    <property type="entry name" value="Sigma-70_RNA_pol_init_factors"/>
</dbReference>